<accession>A0ABP8CBT4</accession>
<comment type="similarity">
    <text evidence="1 4">Belongs to the glycosyl hydrolase 28 family.</text>
</comment>
<dbReference type="Proteomes" id="UP001501496">
    <property type="component" value="Unassembled WGS sequence"/>
</dbReference>
<dbReference type="InterPro" id="IPR012334">
    <property type="entry name" value="Pectin_lyas_fold"/>
</dbReference>
<comment type="caution">
    <text evidence="5">The sequence shown here is derived from an EMBL/GenBank/DDBJ whole genome shotgun (WGS) entry which is preliminary data.</text>
</comment>
<dbReference type="GO" id="GO:0016787">
    <property type="term" value="F:hydrolase activity"/>
    <property type="evidence" value="ECO:0007669"/>
    <property type="project" value="UniProtKB-KW"/>
</dbReference>
<keyword evidence="6" id="KW-1185">Reference proteome</keyword>
<dbReference type="RefSeq" id="WP_344788476.1">
    <property type="nucleotide sequence ID" value="NZ_BAABCA010000005.1"/>
</dbReference>
<gene>
    <name evidence="5" type="ORF">GCM10022291_23760</name>
</gene>
<sequence>MKKIFIILLISNAVIAQEKIVNILDYGAKKSHTVLSTKAIQSAINDCAKSGGGVVVVPKGTYVTGTLFLKSNVTFKMEANTELFGSSDLKDYATVPLGTEEPHFSKCLFYAKNQSNIKIIGHPRSEINGKGYMFKHSKERPKLFRIENCNNIEFDNAIIKNSGSWCVYFKECNNVNIHHTSVYNKENRNNDGMNFDGCSNVRITDCNLQVEDDAICLKSSVDKICENFYVENCTVSSYWASLKFGTASKTGFRNITVKNCQFFDSRHGAIKLLAVDGAVIENVEISDIKMYNCGGPIFVRLGNRGRDYSKSIKQVYKTDAKPEGRPVGKIRNITFKNIEARLTGRIDPPTEGLMFTGLPGHYIENITLENIYFSYTGFGDLNLEDRVVPEDEARYPEQLFFGTLPSYGMYFRHVKGLNLKNVNLGLRNLDNRPAIVLDDVYNSNLKNIDYDLSSKVKLGIIKKHTKNINSKNVNSNIKRW</sequence>
<dbReference type="PANTHER" id="PTHR31339:SF9">
    <property type="entry name" value="PLASMIN AND FIBRONECTIN-BINDING PROTEIN A"/>
    <property type="match status" value="1"/>
</dbReference>
<evidence type="ECO:0000256" key="3">
    <source>
        <dbReference type="ARBA" id="ARBA00023295"/>
    </source>
</evidence>
<protein>
    <submittedName>
        <fullName evidence="5">Glycoside hydrolase family 28 protein</fullName>
    </submittedName>
</protein>
<evidence type="ECO:0000313" key="6">
    <source>
        <dbReference type="Proteomes" id="UP001501496"/>
    </source>
</evidence>
<dbReference type="Gene3D" id="2.160.20.10">
    <property type="entry name" value="Single-stranded right-handed beta-helix, Pectin lyase-like"/>
    <property type="match status" value="1"/>
</dbReference>
<evidence type="ECO:0000256" key="4">
    <source>
        <dbReference type="RuleBase" id="RU361169"/>
    </source>
</evidence>
<evidence type="ECO:0000256" key="2">
    <source>
        <dbReference type="ARBA" id="ARBA00022801"/>
    </source>
</evidence>
<keyword evidence="2 4" id="KW-0378">Hydrolase</keyword>
<proteinExistence type="inferred from homology"/>
<reference evidence="6" key="1">
    <citation type="journal article" date="2019" name="Int. J. Syst. Evol. Microbiol.">
        <title>The Global Catalogue of Microorganisms (GCM) 10K type strain sequencing project: providing services to taxonomists for standard genome sequencing and annotation.</title>
        <authorList>
            <consortium name="The Broad Institute Genomics Platform"/>
            <consortium name="The Broad Institute Genome Sequencing Center for Infectious Disease"/>
            <person name="Wu L."/>
            <person name="Ma J."/>
        </authorList>
    </citation>
    <scope>NUCLEOTIDE SEQUENCE [LARGE SCALE GENOMIC DNA]</scope>
    <source>
        <strain evidence="6">JCM 17630</strain>
    </source>
</reference>
<dbReference type="InterPro" id="IPR000743">
    <property type="entry name" value="Glyco_hydro_28"/>
</dbReference>
<evidence type="ECO:0000313" key="5">
    <source>
        <dbReference type="EMBL" id="GAA4237297.1"/>
    </source>
</evidence>
<dbReference type="InterPro" id="IPR011050">
    <property type="entry name" value="Pectin_lyase_fold/virulence"/>
</dbReference>
<dbReference type="EMBL" id="BAABCA010000005">
    <property type="protein sequence ID" value="GAA4237297.1"/>
    <property type="molecule type" value="Genomic_DNA"/>
</dbReference>
<name>A0ABP8CBT4_9FLAO</name>
<dbReference type="Pfam" id="PF00295">
    <property type="entry name" value="Glyco_hydro_28"/>
    <property type="match status" value="1"/>
</dbReference>
<evidence type="ECO:0000256" key="1">
    <source>
        <dbReference type="ARBA" id="ARBA00008834"/>
    </source>
</evidence>
<dbReference type="InterPro" id="IPR051801">
    <property type="entry name" value="GH28_Enzymes"/>
</dbReference>
<dbReference type="PANTHER" id="PTHR31339">
    <property type="entry name" value="PECTIN LYASE-RELATED"/>
    <property type="match status" value="1"/>
</dbReference>
<organism evidence="5 6">
    <name type="scientific">Postechiella marina</name>
    <dbReference type="NCBI Taxonomy" id="943941"/>
    <lineage>
        <taxon>Bacteria</taxon>
        <taxon>Pseudomonadati</taxon>
        <taxon>Bacteroidota</taxon>
        <taxon>Flavobacteriia</taxon>
        <taxon>Flavobacteriales</taxon>
        <taxon>Flavobacteriaceae</taxon>
        <taxon>Postechiella</taxon>
    </lineage>
</organism>
<dbReference type="SUPFAM" id="SSF51126">
    <property type="entry name" value="Pectin lyase-like"/>
    <property type="match status" value="1"/>
</dbReference>
<keyword evidence="3 4" id="KW-0326">Glycosidase</keyword>